<proteinExistence type="predicted"/>
<name>A0A518BS15_9BACT</name>
<evidence type="ECO:0008006" key="3">
    <source>
        <dbReference type="Google" id="ProtNLM"/>
    </source>
</evidence>
<dbReference type="Proteomes" id="UP000316921">
    <property type="component" value="Chromosome"/>
</dbReference>
<evidence type="ECO:0000313" key="1">
    <source>
        <dbReference type="EMBL" id="QDU69758.1"/>
    </source>
</evidence>
<dbReference type="EMBL" id="CP036287">
    <property type="protein sequence ID" value="QDU69758.1"/>
    <property type="molecule type" value="Genomic_DNA"/>
</dbReference>
<dbReference type="RefSeq" id="WP_145069956.1">
    <property type="nucleotide sequence ID" value="NZ_CP036287.1"/>
</dbReference>
<dbReference type="AlphaFoldDB" id="A0A518BS15"/>
<dbReference type="KEGG" id="pbap:Pla133_48800"/>
<keyword evidence="2" id="KW-1185">Reference proteome</keyword>
<accession>A0A518BS15</accession>
<reference evidence="1 2" key="1">
    <citation type="submission" date="2019-02" db="EMBL/GenBank/DDBJ databases">
        <title>Deep-cultivation of Planctomycetes and their phenomic and genomic characterization uncovers novel biology.</title>
        <authorList>
            <person name="Wiegand S."/>
            <person name="Jogler M."/>
            <person name="Boedeker C."/>
            <person name="Pinto D."/>
            <person name="Vollmers J."/>
            <person name="Rivas-Marin E."/>
            <person name="Kohn T."/>
            <person name="Peeters S.H."/>
            <person name="Heuer A."/>
            <person name="Rast P."/>
            <person name="Oberbeckmann S."/>
            <person name="Bunk B."/>
            <person name="Jeske O."/>
            <person name="Meyerdierks A."/>
            <person name="Storesund J.E."/>
            <person name="Kallscheuer N."/>
            <person name="Luecker S."/>
            <person name="Lage O.M."/>
            <person name="Pohl T."/>
            <person name="Merkel B.J."/>
            <person name="Hornburger P."/>
            <person name="Mueller R.-W."/>
            <person name="Bruemmer F."/>
            <person name="Labrenz M."/>
            <person name="Spormann A.M."/>
            <person name="Op den Camp H."/>
            <person name="Overmann J."/>
            <person name="Amann R."/>
            <person name="Jetten M.S.M."/>
            <person name="Mascher T."/>
            <person name="Medema M.H."/>
            <person name="Devos D.P."/>
            <person name="Kaster A.-K."/>
            <person name="Ovreas L."/>
            <person name="Rohde M."/>
            <person name="Galperin M.Y."/>
            <person name="Jogler C."/>
        </authorList>
    </citation>
    <scope>NUCLEOTIDE SEQUENCE [LARGE SCALE GENOMIC DNA]</scope>
    <source>
        <strain evidence="1 2">Pla133</strain>
    </source>
</reference>
<evidence type="ECO:0000313" key="2">
    <source>
        <dbReference type="Proteomes" id="UP000316921"/>
    </source>
</evidence>
<gene>
    <name evidence="1" type="ORF">Pla133_48800</name>
</gene>
<organism evidence="1 2">
    <name type="scientific">Engelhardtia mirabilis</name>
    <dbReference type="NCBI Taxonomy" id="2528011"/>
    <lineage>
        <taxon>Bacteria</taxon>
        <taxon>Pseudomonadati</taxon>
        <taxon>Planctomycetota</taxon>
        <taxon>Planctomycetia</taxon>
        <taxon>Planctomycetia incertae sedis</taxon>
        <taxon>Engelhardtia</taxon>
    </lineage>
</organism>
<protein>
    <recommendedName>
        <fullName evidence="3">N-acetyltransferase domain-containing protein</fullName>
    </recommendedName>
</protein>
<sequence length="231" mass="25874">MQPPACDARRRDVLSPFRDLVLTSPSGVCARIATPGEREQLQALDIELQRSDGNWGLLDPDPYLDHYGGDNVEFIVARQPGIDGPVGFLRLRLHYRIDGFSSLYEDVVGLPRPAETIDVGGYTGPRGTDRAVVHGTMWAILARIVEELGVEVVYSQCRGWAVERFRHFGFTACSSPFFVQGWSGWWRAIAIDRRRPEVGGLEGLEPIVEILARRGADQDFLTEILRHCDRA</sequence>